<protein>
    <submittedName>
        <fullName evidence="3">Histone family protein nucleoid-structuring protein H-NS</fullName>
    </submittedName>
</protein>
<dbReference type="OrthoDB" id="6088948at2"/>
<dbReference type="Pfam" id="PF00816">
    <property type="entry name" value="Histone_HNS"/>
    <property type="match status" value="1"/>
</dbReference>
<evidence type="ECO:0000313" key="3">
    <source>
        <dbReference type="EMBL" id="KID58147.1"/>
    </source>
</evidence>
<reference evidence="3 4" key="1">
    <citation type="submission" date="2014-12" db="EMBL/GenBank/DDBJ databases">
        <title>Draft Genome Sequence of Pseudoalteromonas luteoviolacea HI1.</title>
        <authorList>
            <person name="Asahina A.Y."/>
            <person name="Hadfield M.G."/>
        </authorList>
    </citation>
    <scope>NUCLEOTIDE SEQUENCE [LARGE SCALE GENOMIC DNA]</scope>
    <source>
        <strain evidence="3 4">HI1</strain>
    </source>
</reference>
<comment type="caution">
    <text evidence="3">The sequence shown here is derived from an EMBL/GenBank/DDBJ whole genome shotgun (WGS) entry which is preliminary data.</text>
</comment>
<dbReference type="InterPro" id="IPR054180">
    <property type="entry name" value="H-NS-like_N"/>
</dbReference>
<gene>
    <name evidence="3" type="ORF">JF50_05415</name>
</gene>
<dbReference type="SUPFAM" id="SSF81273">
    <property type="entry name" value="H-NS histone-like proteins"/>
    <property type="match status" value="1"/>
</dbReference>
<proteinExistence type="predicted"/>
<feature type="domain" description="DNA-binding protein H-NS-like C-terminal" evidence="2">
    <location>
        <begin position="60"/>
        <end position="101"/>
    </location>
</feature>
<sequence length="101" mass="11329">MREIKSFIKNASFSDLTKAHELLQEAIAQQQEQAQAKEEVLALLKEKGLTLDDLVGSGATDKRSKVSPKYRIEIDGKVHEWTGRGKTPKAFANVNLDDYKI</sequence>
<dbReference type="EMBL" id="JWIC01000004">
    <property type="protein sequence ID" value="KID58147.1"/>
    <property type="molecule type" value="Genomic_DNA"/>
</dbReference>
<dbReference type="Gene3D" id="4.10.430.10">
    <property type="entry name" value="Histone-like protein H-NS, C-terminal domain"/>
    <property type="match status" value="1"/>
</dbReference>
<keyword evidence="1" id="KW-0175">Coiled coil</keyword>
<dbReference type="AlphaFoldDB" id="A0A0C1QT51"/>
<evidence type="ECO:0000313" key="4">
    <source>
        <dbReference type="Proteomes" id="UP000031327"/>
    </source>
</evidence>
<accession>A0A0C1QT51</accession>
<dbReference type="Pfam" id="PF22470">
    <property type="entry name" value="Histone_HNS_N"/>
    <property type="match status" value="1"/>
</dbReference>
<dbReference type="SMART" id="SM00528">
    <property type="entry name" value="HNS"/>
    <property type="match status" value="1"/>
</dbReference>
<dbReference type="InterPro" id="IPR027444">
    <property type="entry name" value="H-NS_C_dom"/>
</dbReference>
<evidence type="ECO:0000256" key="1">
    <source>
        <dbReference type="SAM" id="Coils"/>
    </source>
</evidence>
<dbReference type="GO" id="GO:0003677">
    <property type="term" value="F:DNA binding"/>
    <property type="evidence" value="ECO:0007669"/>
    <property type="project" value="InterPro"/>
</dbReference>
<evidence type="ECO:0000259" key="2">
    <source>
        <dbReference type="SMART" id="SM00528"/>
    </source>
</evidence>
<dbReference type="InterPro" id="IPR037150">
    <property type="entry name" value="H-NS_C_dom_sf"/>
</dbReference>
<dbReference type="RefSeq" id="WP_039608442.1">
    <property type="nucleotide sequence ID" value="NZ_JWIC01000004.1"/>
</dbReference>
<dbReference type="Proteomes" id="UP000031327">
    <property type="component" value="Unassembled WGS sequence"/>
</dbReference>
<feature type="coiled-coil region" evidence="1">
    <location>
        <begin position="13"/>
        <end position="47"/>
    </location>
</feature>
<name>A0A0C1QT51_9GAMM</name>
<organism evidence="3 4">
    <name type="scientific">Pseudoalteromonas luteoviolacea</name>
    <dbReference type="NCBI Taxonomy" id="43657"/>
    <lineage>
        <taxon>Bacteria</taxon>
        <taxon>Pseudomonadati</taxon>
        <taxon>Pseudomonadota</taxon>
        <taxon>Gammaproteobacteria</taxon>
        <taxon>Alteromonadales</taxon>
        <taxon>Pseudoalteromonadaceae</taxon>
        <taxon>Pseudoalteromonas</taxon>
    </lineage>
</organism>